<accession>A0A7L7Z224</accession>
<dbReference type="Gene3D" id="3.40.50.720">
    <property type="entry name" value="NAD(P)-binding Rossmann-like Domain"/>
    <property type="match status" value="1"/>
</dbReference>
<dbReference type="Proteomes" id="UP000516660">
    <property type="component" value="Chromosome"/>
</dbReference>
<dbReference type="PRINTS" id="PR00081">
    <property type="entry name" value="GDHRDH"/>
</dbReference>
<keyword evidence="4" id="KW-1185">Reference proteome</keyword>
<keyword evidence="2" id="KW-0560">Oxidoreductase</keyword>
<dbReference type="PANTHER" id="PTHR44169">
    <property type="entry name" value="NADPH-DEPENDENT 1-ACYLDIHYDROXYACETONE PHOSPHATE REDUCTASE"/>
    <property type="match status" value="1"/>
</dbReference>
<sequence>MKITGRTVLITGSTSGIGLGLAERFHAAGNRVVVAGRRAELLDEITARHDGMASVVLDVADPASITAARDELARTHPDLDVVITMAGIMQPEDLRDPAHQATAEAIVTTNLLGTIRTIDAFLPGLLASDEATLMTVSSGLAFVPLPLTPTYNATKAAVHSYTQSLREQLAGSPVEVVELVPPKVQTALMPGQAEAGDAMPLEDFLDEVMGILQARPEDEEILVQDVHGLRFAERDGRHDEMLALLSGRVPAGR</sequence>
<dbReference type="AlphaFoldDB" id="A0A7L7Z224"/>
<dbReference type="Pfam" id="PF00106">
    <property type="entry name" value="adh_short"/>
    <property type="match status" value="1"/>
</dbReference>
<evidence type="ECO:0000256" key="2">
    <source>
        <dbReference type="ARBA" id="ARBA00023002"/>
    </source>
</evidence>
<protein>
    <submittedName>
        <fullName evidence="3">SDR family NAD(P)-dependent oxidoreductase</fullName>
    </submittedName>
</protein>
<reference evidence="3 4" key="1">
    <citation type="submission" date="2020-08" db="EMBL/GenBank/DDBJ databases">
        <title>Description of Clavibacter zhangzhiyonge sp. nov., a phytopathogenic actinobacterium isolated from barley seeds, causing leaf brown spot and decline.</title>
        <authorList>
            <person name="Tian Q."/>
            <person name="Chuan J."/>
            <person name="Zhao W."/>
            <person name="Li X."/>
        </authorList>
    </citation>
    <scope>NUCLEOTIDE SEQUENCE [LARGE SCALE GENOMIC DNA]</scope>
    <source>
        <strain evidence="3 4">DM1</strain>
    </source>
</reference>
<dbReference type="PANTHER" id="PTHR44169:SF6">
    <property type="entry name" value="NADPH-DEPENDENT 1-ACYLDIHYDROXYACETONE PHOSPHATE REDUCTASE"/>
    <property type="match status" value="1"/>
</dbReference>
<dbReference type="EMBL" id="CP061274">
    <property type="protein sequence ID" value="QOD43737.1"/>
    <property type="molecule type" value="Genomic_DNA"/>
</dbReference>
<dbReference type="InterPro" id="IPR002347">
    <property type="entry name" value="SDR_fam"/>
</dbReference>
<organism evidence="3 4">
    <name type="scientific">Clavibacter zhangzhiyongii</name>
    <dbReference type="NCBI Taxonomy" id="2768071"/>
    <lineage>
        <taxon>Bacteria</taxon>
        <taxon>Bacillati</taxon>
        <taxon>Actinomycetota</taxon>
        <taxon>Actinomycetes</taxon>
        <taxon>Micrococcales</taxon>
        <taxon>Microbacteriaceae</taxon>
        <taxon>Clavibacter</taxon>
    </lineage>
</organism>
<dbReference type="InterPro" id="IPR036291">
    <property type="entry name" value="NAD(P)-bd_dom_sf"/>
</dbReference>
<dbReference type="KEGG" id="czh:H9X71_14415"/>
<evidence type="ECO:0000313" key="3">
    <source>
        <dbReference type="EMBL" id="QOD43737.1"/>
    </source>
</evidence>
<dbReference type="RefSeq" id="WP_191147691.1">
    <property type="nucleotide sequence ID" value="NZ_CP061274.1"/>
</dbReference>
<evidence type="ECO:0000313" key="4">
    <source>
        <dbReference type="Proteomes" id="UP000516660"/>
    </source>
</evidence>
<gene>
    <name evidence="3" type="ORF">H9X71_14415</name>
</gene>
<dbReference type="GO" id="GO:0016491">
    <property type="term" value="F:oxidoreductase activity"/>
    <property type="evidence" value="ECO:0007669"/>
    <property type="project" value="UniProtKB-KW"/>
</dbReference>
<comment type="similarity">
    <text evidence="1">Belongs to the short-chain dehydrogenases/reductases (SDR) family.</text>
</comment>
<proteinExistence type="inferred from homology"/>
<dbReference type="PROSITE" id="PS00061">
    <property type="entry name" value="ADH_SHORT"/>
    <property type="match status" value="1"/>
</dbReference>
<dbReference type="InterPro" id="IPR020904">
    <property type="entry name" value="Sc_DH/Rdtase_CS"/>
</dbReference>
<evidence type="ECO:0000256" key="1">
    <source>
        <dbReference type="ARBA" id="ARBA00006484"/>
    </source>
</evidence>
<dbReference type="SUPFAM" id="SSF51735">
    <property type="entry name" value="NAD(P)-binding Rossmann-fold domains"/>
    <property type="match status" value="1"/>
</dbReference>
<name>A0A7L7Z224_9MICO</name>